<dbReference type="InterPro" id="IPR036567">
    <property type="entry name" value="RHF-like"/>
</dbReference>
<dbReference type="HAMAP" id="MF_00839">
    <property type="entry name" value="HPF"/>
    <property type="match status" value="1"/>
</dbReference>
<comment type="function">
    <text evidence="4">Required for dimerization of active 70S ribosomes into 100S ribosomes in stationary phase; 100S ribosomes are translationally inactive and sometimes present during exponential growth.</text>
</comment>
<dbReference type="Gene3D" id="3.30.505.50">
    <property type="entry name" value="Sigma 54 modulation/S30EA ribosomal protein, C-terminal domain"/>
    <property type="match status" value="1"/>
</dbReference>
<keyword evidence="7" id="KW-1185">Reference proteome</keyword>
<dbReference type="RefSeq" id="WP_344695793.1">
    <property type="nucleotide sequence ID" value="NZ_BAABBR010000001.1"/>
</dbReference>
<dbReference type="SUPFAM" id="SSF69754">
    <property type="entry name" value="Ribosome binding protein Y (YfiA homologue)"/>
    <property type="match status" value="1"/>
</dbReference>
<dbReference type="Gene3D" id="3.30.160.100">
    <property type="entry name" value="Ribosome hibernation promotion factor-like"/>
    <property type="match status" value="1"/>
</dbReference>
<protein>
    <recommendedName>
        <fullName evidence="3 4">Ribosome hibernation promoting factor</fullName>
        <shortName evidence="4">HPF</shortName>
    </recommendedName>
</protein>
<reference evidence="7" key="1">
    <citation type="journal article" date="2019" name="Int. J. Syst. Evol. Microbiol.">
        <title>The Global Catalogue of Microorganisms (GCM) 10K type strain sequencing project: providing services to taxonomists for standard genome sequencing and annotation.</title>
        <authorList>
            <consortium name="The Broad Institute Genomics Platform"/>
            <consortium name="The Broad Institute Genome Sequencing Center for Infectious Disease"/>
            <person name="Wu L."/>
            <person name="Ma J."/>
        </authorList>
    </citation>
    <scope>NUCLEOTIDE SEQUENCE [LARGE SCALE GENOMIC DNA]</scope>
    <source>
        <strain evidence="7">JCM 17564</strain>
    </source>
</reference>
<keyword evidence="4" id="KW-0963">Cytoplasm</keyword>
<dbReference type="Pfam" id="PF16321">
    <property type="entry name" value="Ribosom_S30AE_C"/>
    <property type="match status" value="1"/>
</dbReference>
<proteinExistence type="inferred from homology"/>
<accession>A0ABP7TU61</accession>
<dbReference type="NCBIfam" id="TIGR00741">
    <property type="entry name" value="yfiA"/>
    <property type="match status" value="1"/>
</dbReference>
<comment type="subunit">
    <text evidence="2">Associates exclusively with 100S ribosomes, which are dimers of 70S ribosomes.</text>
</comment>
<dbReference type="Pfam" id="PF02482">
    <property type="entry name" value="Ribosomal_S30AE"/>
    <property type="match status" value="1"/>
</dbReference>
<evidence type="ECO:0000256" key="4">
    <source>
        <dbReference type="HAMAP-Rule" id="MF_00839"/>
    </source>
</evidence>
<evidence type="ECO:0000313" key="6">
    <source>
        <dbReference type="EMBL" id="GAA4031357.1"/>
    </source>
</evidence>
<dbReference type="InterPro" id="IPR050574">
    <property type="entry name" value="HPF/YfiA_ribosome-assoc"/>
</dbReference>
<dbReference type="Proteomes" id="UP001424459">
    <property type="component" value="Unassembled WGS sequence"/>
</dbReference>
<comment type="subcellular location">
    <subcellularLocation>
        <location evidence="4">Cytoplasm</location>
    </subcellularLocation>
</comment>
<gene>
    <name evidence="6" type="primary">raiA</name>
    <name evidence="4" type="synonym">hpf</name>
    <name evidence="6" type="ORF">GCM10022281_08620</name>
</gene>
<keyword evidence="1 4" id="KW-0810">Translation regulation</keyword>
<dbReference type="EMBL" id="BAABBR010000001">
    <property type="protein sequence ID" value="GAA4031357.1"/>
    <property type="molecule type" value="Genomic_DNA"/>
</dbReference>
<evidence type="ECO:0000256" key="1">
    <source>
        <dbReference type="ARBA" id="ARBA00022845"/>
    </source>
</evidence>
<dbReference type="InterPro" id="IPR034694">
    <property type="entry name" value="HPF_long/plastid"/>
</dbReference>
<evidence type="ECO:0000256" key="3">
    <source>
        <dbReference type="ARBA" id="ARBA00041148"/>
    </source>
</evidence>
<organism evidence="6 7">
    <name type="scientific">Sphingomonas rosea</name>
    <dbReference type="NCBI Taxonomy" id="335605"/>
    <lineage>
        <taxon>Bacteria</taxon>
        <taxon>Pseudomonadati</taxon>
        <taxon>Pseudomonadota</taxon>
        <taxon>Alphaproteobacteria</taxon>
        <taxon>Sphingomonadales</taxon>
        <taxon>Sphingomonadaceae</taxon>
        <taxon>Sphingomonas</taxon>
    </lineage>
</organism>
<name>A0ABP7TU61_9SPHN</name>
<comment type="subunit">
    <text evidence="4">Interacts with 100S ribosomes.</text>
</comment>
<evidence type="ECO:0000259" key="5">
    <source>
        <dbReference type="Pfam" id="PF16321"/>
    </source>
</evidence>
<dbReference type="PANTHER" id="PTHR33231">
    <property type="entry name" value="30S RIBOSOMAL PROTEIN"/>
    <property type="match status" value="1"/>
</dbReference>
<sequence length="192" mass="20850">MDIRVSGHQVETGAALQNHVSDRLEPMITRYFNRASAANVTFGKGPHDNGFTCDIIAPVVNGVVLKASNKAFEAQVAFDGAADKIERQLKRYKSRLRDRKGEGGGASAEPEDGAAYTVFAPPASEDEPAPEHPPVVAETRVDIPSASVSDAVMMLDLRNTTALMFRNTGTGAYNMVYRRDDGTIGWVEPRDR</sequence>
<comment type="similarity">
    <text evidence="4">Belongs to the HPF/YfiA ribosome-associated protein family. Long HPF subfamily.</text>
</comment>
<dbReference type="InterPro" id="IPR038416">
    <property type="entry name" value="Ribosom_S30AE_C_sf"/>
</dbReference>
<dbReference type="PANTHER" id="PTHR33231:SF1">
    <property type="entry name" value="30S RIBOSOMAL PROTEIN"/>
    <property type="match status" value="1"/>
</dbReference>
<evidence type="ECO:0000313" key="7">
    <source>
        <dbReference type="Proteomes" id="UP001424459"/>
    </source>
</evidence>
<dbReference type="CDD" id="cd00552">
    <property type="entry name" value="RaiA"/>
    <property type="match status" value="1"/>
</dbReference>
<evidence type="ECO:0000256" key="2">
    <source>
        <dbReference type="ARBA" id="ARBA00038695"/>
    </source>
</evidence>
<dbReference type="InterPro" id="IPR003489">
    <property type="entry name" value="RHF/RaiA"/>
</dbReference>
<comment type="caution">
    <text evidence="6">The sequence shown here is derived from an EMBL/GenBank/DDBJ whole genome shotgun (WGS) entry which is preliminary data.</text>
</comment>
<dbReference type="InterPro" id="IPR032528">
    <property type="entry name" value="Ribosom_S30AE_C"/>
</dbReference>
<feature type="domain" description="Sigma 54 modulation/S30EA ribosomal protein C-terminal" evidence="5">
    <location>
        <begin position="131"/>
        <end position="185"/>
    </location>
</feature>